<dbReference type="NCBIfam" id="TIGR00254">
    <property type="entry name" value="GGDEF"/>
    <property type="match status" value="1"/>
</dbReference>
<dbReference type="InterPro" id="IPR000160">
    <property type="entry name" value="GGDEF_dom"/>
</dbReference>
<feature type="modified residue" description="4-aspartylphosphate" evidence="1">
    <location>
        <position position="73"/>
    </location>
</feature>
<dbReference type="InterPro" id="IPR011006">
    <property type="entry name" value="CheY-like_superfamily"/>
</dbReference>
<evidence type="ECO:0000313" key="6">
    <source>
        <dbReference type="Proteomes" id="UP001165308"/>
    </source>
</evidence>
<dbReference type="InterPro" id="IPR029787">
    <property type="entry name" value="Nucleotide_cyclase"/>
</dbReference>
<dbReference type="PANTHER" id="PTHR33121:SF70">
    <property type="entry name" value="SIGNALING PROTEIN YKOW"/>
    <property type="match status" value="1"/>
</dbReference>
<feature type="domain" description="GGDEF" evidence="4">
    <location>
        <begin position="335"/>
        <end position="463"/>
    </location>
</feature>
<dbReference type="SUPFAM" id="SSF55073">
    <property type="entry name" value="Nucleotide cyclase"/>
    <property type="match status" value="1"/>
</dbReference>
<evidence type="ECO:0000259" key="2">
    <source>
        <dbReference type="PROSITE" id="PS50110"/>
    </source>
</evidence>
<evidence type="ECO:0000259" key="4">
    <source>
        <dbReference type="PROSITE" id="PS50887"/>
    </source>
</evidence>
<dbReference type="InterPro" id="IPR001633">
    <property type="entry name" value="EAL_dom"/>
</dbReference>
<evidence type="ECO:0000256" key="1">
    <source>
        <dbReference type="PROSITE-ProRule" id="PRU00169"/>
    </source>
</evidence>
<dbReference type="Proteomes" id="UP001165308">
    <property type="component" value="Unassembled WGS sequence"/>
</dbReference>
<feature type="domain" description="Response regulatory" evidence="2">
    <location>
        <begin position="18"/>
        <end position="142"/>
    </location>
</feature>
<accession>A0ABT0SSF9</accession>
<dbReference type="InterPro" id="IPR035919">
    <property type="entry name" value="EAL_sf"/>
</dbReference>
<keyword evidence="6" id="KW-1185">Reference proteome</keyword>
<dbReference type="Gene3D" id="3.40.50.2300">
    <property type="match status" value="1"/>
</dbReference>
<gene>
    <name evidence="5" type="ORF">M8006_12395</name>
</gene>
<dbReference type="Pfam" id="PF11849">
    <property type="entry name" value="DUF3369"/>
    <property type="match status" value="1"/>
</dbReference>
<evidence type="ECO:0000259" key="3">
    <source>
        <dbReference type="PROSITE" id="PS50883"/>
    </source>
</evidence>
<dbReference type="RefSeq" id="WP_250082637.1">
    <property type="nucleotide sequence ID" value="NZ_JAMJPJ010000021.1"/>
</dbReference>
<dbReference type="SUPFAM" id="SSF141868">
    <property type="entry name" value="EAL domain-like"/>
    <property type="match status" value="1"/>
</dbReference>
<dbReference type="SUPFAM" id="SSF52172">
    <property type="entry name" value="CheY-like"/>
    <property type="match status" value="1"/>
</dbReference>
<dbReference type="SMART" id="SM00267">
    <property type="entry name" value="GGDEF"/>
    <property type="match status" value="1"/>
</dbReference>
<dbReference type="SMART" id="SM00052">
    <property type="entry name" value="EAL"/>
    <property type="match status" value="1"/>
</dbReference>
<organism evidence="5 6">
    <name type="scientific">Halomonas llamarensis</name>
    <dbReference type="NCBI Taxonomy" id="2945104"/>
    <lineage>
        <taxon>Bacteria</taxon>
        <taxon>Pseudomonadati</taxon>
        <taxon>Pseudomonadota</taxon>
        <taxon>Gammaproteobacteria</taxon>
        <taxon>Oceanospirillales</taxon>
        <taxon>Halomonadaceae</taxon>
        <taxon>Halomonas</taxon>
    </lineage>
</organism>
<dbReference type="PROSITE" id="PS50110">
    <property type="entry name" value="RESPONSE_REGULATORY"/>
    <property type="match status" value="1"/>
</dbReference>
<dbReference type="InterPro" id="IPR043128">
    <property type="entry name" value="Rev_trsase/Diguanyl_cyclase"/>
</dbReference>
<dbReference type="PANTHER" id="PTHR33121">
    <property type="entry name" value="CYCLIC DI-GMP PHOSPHODIESTERASE PDEF"/>
    <property type="match status" value="1"/>
</dbReference>
<sequence>MFADDVEKTASSASVPWKILIVDDDPDVHSTTKLALKGLSVDGCPLAFADAYSAAEGLDLLKQDKDFSVALVDVVMESDNSGLDLVQDIRDKLNNHRIRLILRTGQPGYAPESDTIRLYDINDYKTKSELTRVRLLTSIAIAIRSYSQIKQLEANRNGLEEVLAATSELGRFSDLKAFASGIASHLCALLKVDRDCLICADLKPLGNAAYILAAEGYYSHWIGMPLAAVPETQVRQQLTSVLNNKQHALHDGLCLYFPGTDNQALAAFIKWPRAITASDRRLLEVFCSNISVAFENLQLYRSIEQLAYQDPLVGLPNRNGFLAEIEHQISQPAQTAKAVALVDLDNFSYMNSVLDDAFGDEILQAVAQRLTSQLSDNCFVARVSGDVFGVLSHVDDLTPERIEAVFAEPFALHRNEPLRISATSGLIILDQKPLGATDILKNVGVALKQAKHFHRGKTVFFAPELADAARDRMQLLSRLRTAFSDEHLKLHFQPFIRLHDGVTTGAECLLRWQTSDGQFIPPDQFIPLAEQSGMMVALGHWITRTALRWRSGLVGRVDDAFRVAINVSLVQLKEDDFVESMMRNIQEQGLQGHHVELELTESVAADDVIDVSQKLKQLGKHGVSIALDDFGTGYSSLSILSNLPIDRLKIDRSFVSGNAADQPRFSMAQTIMELAGNFQMRTIAEGIETEEQRVALQEAGCQEGQGYFFSRPLDEQRFDEWLGP</sequence>
<keyword evidence="1" id="KW-0597">Phosphoprotein</keyword>
<evidence type="ECO:0000313" key="5">
    <source>
        <dbReference type="EMBL" id="MCL7930765.1"/>
    </source>
</evidence>
<reference evidence="5" key="1">
    <citation type="submission" date="2022-05" db="EMBL/GenBank/DDBJ databases">
        <title>Halomonas geminus sp. nov. and Halomonas llamarensis sp. nov. isolated from high-altitude salars of the Atacama Desert.</title>
        <authorList>
            <person name="Hintersatz C."/>
            <person name="Rojas L.A."/>
            <person name="Wei T.-S."/>
            <person name="Kutschke S."/>
            <person name="Lehmann F."/>
            <person name="Jain R."/>
            <person name="Pollmann K."/>
        </authorList>
    </citation>
    <scope>NUCLEOTIDE SEQUENCE</scope>
    <source>
        <strain evidence="5">ATCHA</strain>
    </source>
</reference>
<dbReference type="InterPro" id="IPR001789">
    <property type="entry name" value="Sig_transdc_resp-reg_receiver"/>
</dbReference>
<dbReference type="Pfam" id="PF00990">
    <property type="entry name" value="GGDEF"/>
    <property type="match status" value="1"/>
</dbReference>
<dbReference type="EMBL" id="JAMJPJ010000021">
    <property type="protein sequence ID" value="MCL7930765.1"/>
    <property type="molecule type" value="Genomic_DNA"/>
</dbReference>
<dbReference type="Gene3D" id="3.30.70.270">
    <property type="match status" value="1"/>
</dbReference>
<dbReference type="CDD" id="cd01948">
    <property type="entry name" value="EAL"/>
    <property type="match status" value="1"/>
</dbReference>
<name>A0ABT0SSF9_9GAMM</name>
<comment type="caution">
    <text evidence="5">The sequence shown here is derived from an EMBL/GenBank/DDBJ whole genome shotgun (WGS) entry which is preliminary data.</text>
</comment>
<dbReference type="InterPro" id="IPR050706">
    <property type="entry name" value="Cyclic-di-GMP_PDE-like"/>
</dbReference>
<dbReference type="PROSITE" id="PS50883">
    <property type="entry name" value="EAL"/>
    <property type="match status" value="1"/>
</dbReference>
<proteinExistence type="predicted"/>
<dbReference type="CDD" id="cd01949">
    <property type="entry name" value="GGDEF"/>
    <property type="match status" value="1"/>
</dbReference>
<dbReference type="Gene3D" id="3.20.20.450">
    <property type="entry name" value="EAL domain"/>
    <property type="match status" value="1"/>
</dbReference>
<dbReference type="PROSITE" id="PS50887">
    <property type="entry name" value="GGDEF"/>
    <property type="match status" value="1"/>
</dbReference>
<protein>
    <submittedName>
        <fullName evidence="5">EAL domain-containing protein</fullName>
    </submittedName>
</protein>
<feature type="domain" description="EAL" evidence="3">
    <location>
        <begin position="472"/>
        <end position="724"/>
    </location>
</feature>
<dbReference type="Pfam" id="PF00563">
    <property type="entry name" value="EAL"/>
    <property type="match status" value="1"/>
</dbReference>
<dbReference type="InterPro" id="IPR021800">
    <property type="entry name" value="DUF3369"/>
</dbReference>